<name>A0ABR1G397_AURAN</name>
<organism evidence="1 2">
    <name type="scientific">Aureococcus anophagefferens</name>
    <name type="common">Harmful bloom alga</name>
    <dbReference type="NCBI Taxonomy" id="44056"/>
    <lineage>
        <taxon>Eukaryota</taxon>
        <taxon>Sar</taxon>
        <taxon>Stramenopiles</taxon>
        <taxon>Ochrophyta</taxon>
        <taxon>Pelagophyceae</taxon>
        <taxon>Pelagomonadales</taxon>
        <taxon>Pelagomonadaceae</taxon>
        <taxon>Aureococcus</taxon>
    </lineage>
</organism>
<dbReference type="GO" id="GO:0001965">
    <property type="term" value="F:G-protein alpha-subunit binding"/>
    <property type="evidence" value="ECO:0007669"/>
    <property type="project" value="TreeGrafter"/>
</dbReference>
<dbReference type="InterPro" id="IPR019318">
    <property type="entry name" value="Gua_nucleotide_exch_fac_Ric8"/>
</dbReference>
<dbReference type="Pfam" id="PF10165">
    <property type="entry name" value="Ric8"/>
    <property type="match status" value="2"/>
</dbReference>
<protein>
    <submittedName>
        <fullName evidence="1">Uncharacterized protein</fullName>
    </submittedName>
</protein>
<comment type="caution">
    <text evidence="1">The sequence shown here is derived from an EMBL/GenBank/DDBJ whole genome shotgun (WGS) entry which is preliminary data.</text>
</comment>
<evidence type="ECO:0000313" key="1">
    <source>
        <dbReference type="EMBL" id="KAK7242807.1"/>
    </source>
</evidence>
<dbReference type="GO" id="GO:0005737">
    <property type="term" value="C:cytoplasm"/>
    <property type="evidence" value="ECO:0007669"/>
    <property type="project" value="TreeGrafter"/>
</dbReference>
<dbReference type="GO" id="GO:0005085">
    <property type="term" value="F:guanyl-nucleotide exchange factor activity"/>
    <property type="evidence" value="ECO:0007669"/>
    <property type="project" value="UniProtKB-KW"/>
</dbReference>
<gene>
    <name evidence="1" type="ORF">SO694_00015258</name>
</gene>
<accession>A0ABR1G397</accession>
<dbReference type="PANTHER" id="PTHR12425:SF5">
    <property type="entry name" value="SYNEMBRYN"/>
    <property type="match status" value="1"/>
</dbReference>
<dbReference type="EMBL" id="JBBJCI010000140">
    <property type="protein sequence ID" value="KAK7242807.1"/>
    <property type="molecule type" value="Genomic_DNA"/>
</dbReference>
<evidence type="ECO:0000313" key="2">
    <source>
        <dbReference type="Proteomes" id="UP001363151"/>
    </source>
</evidence>
<dbReference type="GO" id="GO:0007186">
    <property type="term" value="P:G protein-coupled receptor signaling pathway"/>
    <property type="evidence" value="ECO:0007669"/>
    <property type="project" value="TreeGrafter"/>
</dbReference>
<proteinExistence type="predicted"/>
<sequence>MAFAAVATLAVAAPFDDLEAAAAAWDGLRAAIASGDADAQASATADDAPRVYVGALAGLAAAGGAAPPPAHLAAFAEQLAAALANACVLAARSKNTAFVDALADAGAAPGLLAVMGLALPQRCYLGCAKCLHVLCASSPKARLDAVGDVAKQTLATTLGWCVLASDAAGKPDGTLKYRDRVLAGEVLKVCYAVAAGRRHDLKDAGAGYLLSPGEAPDDPAVTLIGVCLRAVLCGARAPYDVPPACLDAVNLLTCAPKTYYCWLVENGAVPRLCNLLEGILNDYVVENKYESPETTLPPLLDAFLKLCAASSKGKRQLKEWIFPPEADAVWMPKLAEAKARAKGDEALQKEFDAARIHPVDAPRYATRSLLLKLMCDLEPVTKRLVAELVWALCDEDADEFTVRCGVGNAIAFLQIKKLMPMPKPSF</sequence>
<dbReference type="Proteomes" id="UP001363151">
    <property type="component" value="Unassembled WGS sequence"/>
</dbReference>
<keyword evidence="2" id="KW-1185">Reference proteome</keyword>
<dbReference type="KEGG" id="aaf:AURANDRAFT_72525"/>
<dbReference type="PANTHER" id="PTHR12425">
    <property type="entry name" value="SYNEMBRYN"/>
    <property type="match status" value="1"/>
</dbReference>
<reference evidence="1 2" key="1">
    <citation type="submission" date="2024-03" db="EMBL/GenBank/DDBJ databases">
        <title>Aureococcus anophagefferens CCMP1851 and Kratosvirus quantuckense: Draft genome of a second virus-susceptible host strain in the model system.</title>
        <authorList>
            <person name="Chase E."/>
            <person name="Truchon A.R."/>
            <person name="Schepens W."/>
            <person name="Wilhelm S.W."/>
        </authorList>
    </citation>
    <scope>NUCLEOTIDE SEQUENCE [LARGE SCALE GENOMIC DNA]</scope>
    <source>
        <strain evidence="1 2">CCMP1851</strain>
    </source>
</reference>